<dbReference type="EMBL" id="JRHO01000009">
    <property type="protein sequence ID" value="KGK99371.1"/>
    <property type="molecule type" value="Genomic_DNA"/>
</dbReference>
<protein>
    <submittedName>
        <fullName evidence="2">Uncharacterized protein</fullName>
    </submittedName>
</protein>
<keyword evidence="1" id="KW-0812">Transmembrane</keyword>
<dbReference type="RefSeq" id="WP_048193768.1">
    <property type="nucleotide sequence ID" value="NZ_CAAGSM010000006.1"/>
</dbReference>
<reference evidence="2 3" key="1">
    <citation type="submission" date="2014-09" db="EMBL/GenBank/DDBJ databases">
        <title>Draft genome sequence of an obligately methylotrophic methanogen, Methanococcoides methylutens, isolated from marine sediment.</title>
        <authorList>
            <person name="Guan Y."/>
            <person name="Ngugi D.K."/>
            <person name="Blom J."/>
            <person name="Ali S."/>
            <person name="Ferry J.G."/>
            <person name="Stingl U."/>
        </authorList>
    </citation>
    <scope>NUCLEOTIDE SEQUENCE [LARGE SCALE GENOMIC DNA]</scope>
    <source>
        <strain evidence="2 3">DSM 2657</strain>
    </source>
</reference>
<evidence type="ECO:0000313" key="3">
    <source>
        <dbReference type="Proteomes" id="UP000029859"/>
    </source>
</evidence>
<comment type="caution">
    <text evidence="2">The sequence shown here is derived from an EMBL/GenBank/DDBJ whole genome shotgun (WGS) entry which is preliminary data.</text>
</comment>
<sequence length="227" mass="25896">MSVTNFSFFNVAYATIAPYLLPIIAVVVGLFLILSLTTSYVYTGDTIQDRFESMIDIFSNFFGSIIDSVKNGFNNVMDAIKGLIPSMDDIWEGLKDRVMSYVPDLSGIWDEIKGNVQMMIDYAVPTMNDIWTFIQDKIDSTYDFVGQTKDQIENVVMDTINDYFIAEGLDPLFDWMADYQWNYNASLLSNLWDGTEALTEAIIRRIPGMDWIIDNATSIEGYLDKYI</sequence>
<dbReference type="AlphaFoldDB" id="A0A099T594"/>
<evidence type="ECO:0000313" key="2">
    <source>
        <dbReference type="EMBL" id="KGK99371.1"/>
    </source>
</evidence>
<name>A0A099T594_METMT</name>
<proteinExistence type="predicted"/>
<keyword evidence="1" id="KW-1133">Transmembrane helix</keyword>
<dbReference type="Proteomes" id="UP000029859">
    <property type="component" value="Unassembled WGS sequence"/>
</dbReference>
<accession>A0A099T594</accession>
<evidence type="ECO:0000256" key="1">
    <source>
        <dbReference type="SAM" id="Phobius"/>
    </source>
</evidence>
<dbReference type="Gene3D" id="1.20.120.20">
    <property type="entry name" value="Apolipoprotein"/>
    <property type="match status" value="1"/>
</dbReference>
<keyword evidence="1" id="KW-0472">Membrane</keyword>
<organism evidence="2 3">
    <name type="scientific">Methanococcoides methylutens</name>
    <dbReference type="NCBI Taxonomy" id="2226"/>
    <lineage>
        <taxon>Archaea</taxon>
        <taxon>Methanobacteriati</taxon>
        <taxon>Methanobacteriota</taxon>
        <taxon>Stenosarchaea group</taxon>
        <taxon>Methanomicrobia</taxon>
        <taxon>Methanosarcinales</taxon>
        <taxon>Methanosarcinaceae</taxon>
        <taxon>Methanococcoides</taxon>
    </lineage>
</organism>
<gene>
    <name evidence="2" type="ORF">LI82_05040</name>
</gene>
<keyword evidence="3" id="KW-1185">Reference proteome</keyword>
<feature type="transmembrane region" description="Helical" evidence="1">
    <location>
        <begin position="20"/>
        <end position="42"/>
    </location>
</feature>